<dbReference type="Proteomes" id="UP000032430">
    <property type="component" value="Chromosome I"/>
</dbReference>
<dbReference type="InterPro" id="IPR018531">
    <property type="entry name" value="DUF1993"/>
</dbReference>
<dbReference type="KEGG" id="lfa:LFA_1732"/>
<dbReference type="Gene3D" id="1.20.120.450">
    <property type="entry name" value="dinb family like domain"/>
    <property type="match status" value="1"/>
</dbReference>
<accession>A0A098G3T2</accession>
<dbReference type="EMBL" id="LN614827">
    <property type="protein sequence ID" value="CEG57137.1"/>
    <property type="molecule type" value="Genomic_DNA"/>
</dbReference>
<dbReference type="SUPFAM" id="SSF109854">
    <property type="entry name" value="DinB/YfiT-like putative metalloenzymes"/>
    <property type="match status" value="1"/>
</dbReference>
<dbReference type="RefSeq" id="WP_045095691.1">
    <property type="nucleotide sequence ID" value="NZ_LN614827.1"/>
</dbReference>
<proteinExistence type="predicted"/>
<dbReference type="PANTHER" id="PTHR36922:SF1">
    <property type="entry name" value="DUF1993 DOMAIN-CONTAINING PROTEIN"/>
    <property type="match status" value="1"/>
</dbReference>
<organism evidence="1 2">
    <name type="scientific">Legionella fallonii LLAP-10</name>
    <dbReference type="NCBI Taxonomy" id="1212491"/>
    <lineage>
        <taxon>Bacteria</taxon>
        <taxon>Pseudomonadati</taxon>
        <taxon>Pseudomonadota</taxon>
        <taxon>Gammaproteobacteria</taxon>
        <taxon>Legionellales</taxon>
        <taxon>Legionellaceae</taxon>
        <taxon>Legionella</taxon>
    </lineage>
</organism>
<dbReference type="HOGENOM" id="CLU_090929_1_0_6"/>
<reference evidence="2" key="1">
    <citation type="submission" date="2014-09" db="EMBL/GenBank/DDBJ databases">
        <authorList>
            <person name="Gomez-Valero L."/>
        </authorList>
    </citation>
    <scope>NUCLEOTIDE SEQUENCE [LARGE SCALE GENOMIC DNA]</scope>
    <source>
        <strain evidence="2">ATCC700992</strain>
    </source>
</reference>
<sequence length="168" mass="18715">MALSMYQATIPAFIRMLNNLSAILIKASHHAEAKKIDPAVFINARLAPDMFALARQVQIATDTAKGCGARLADVEIPSYADTETSFAELHERIAKTVQFLKSIPEEKLNGSEEREITLKMRGSEIRLSGQQYVINFALPNFYFHVTTAYDILRHNGLEIGKMDFLGAV</sequence>
<dbReference type="Pfam" id="PF09351">
    <property type="entry name" value="DUF1993"/>
    <property type="match status" value="1"/>
</dbReference>
<dbReference type="PANTHER" id="PTHR36922">
    <property type="entry name" value="BLL2446 PROTEIN"/>
    <property type="match status" value="1"/>
</dbReference>
<keyword evidence="2" id="KW-1185">Reference proteome</keyword>
<evidence type="ECO:0000313" key="1">
    <source>
        <dbReference type="EMBL" id="CEG57137.1"/>
    </source>
</evidence>
<dbReference type="OrthoDB" id="338237at2"/>
<gene>
    <name evidence="1" type="ORF">LFA_1732</name>
</gene>
<dbReference type="InterPro" id="IPR034660">
    <property type="entry name" value="DinB/YfiT-like"/>
</dbReference>
<protein>
    <recommendedName>
        <fullName evidence="3">DUF1993 domain-containing protein</fullName>
    </recommendedName>
</protein>
<evidence type="ECO:0000313" key="2">
    <source>
        <dbReference type="Proteomes" id="UP000032430"/>
    </source>
</evidence>
<evidence type="ECO:0008006" key="3">
    <source>
        <dbReference type="Google" id="ProtNLM"/>
    </source>
</evidence>
<name>A0A098G3T2_9GAMM</name>
<dbReference type="AlphaFoldDB" id="A0A098G3T2"/>